<evidence type="ECO:0008006" key="5">
    <source>
        <dbReference type="Google" id="ProtNLM"/>
    </source>
</evidence>
<dbReference type="AlphaFoldDB" id="A0A852Z7P7"/>
<feature type="compositionally biased region" description="Basic and acidic residues" evidence="1">
    <location>
        <begin position="103"/>
        <end position="112"/>
    </location>
</feature>
<reference evidence="3 4" key="1">
    <citation type="submission" date="2020-07" db="EMBL/GenBank/DDBJ databases">
        <title>Genomic Encyclopedia of Type Strains, Phase III (KMG-III): the genomes of soil and plant-associated and newly described type strains.</title>
        <authorList>
            <person name="Whitman W."/>
        </authorList>
    </citation>
    <scope>NUCLEOTIDE SEQUENCE [LARGE SCALE GENOMIC DNA]</scope>
    <source>
        <strain evidence="3 4">CECT 8576</strain>
    </source>
</reference>
<accession>A0A852Z7P7</accession>
<evidence type="ECO:0000256" key="2">
    <source>
        <dbReference type="SAM" id="Phobius"/>
    </source>
</evidence>
<name>A0A852Z7P7_9ACTN</name>
<feature type="transmembrane region" description="Helical" evidence="2">
    <location>
        <begin position="229"/>
        <end position="251"/>
    </location>
</feature>
<feature type="region of interest" description="Disordered" evidence="1">
    <location>
        <begin position="287"/>
        <end position="430"/>
    </location>
</feature>
<proteinExistence type="predicted"/>
<keyword evidence="2" id="KW-1133">Transmembrane helix</keyword>
<protein>
    <recommendedName>
        <fullName evidence="5">Anti-sigma-D factor RsdA to sigma factor binding region</fullName>
    </recommendedName>
</protein>
<evidence type="ECO:0000313" key="3">
    <source>
        <dbReference type="EMBL" id="NYH78487.1"/>
    </source>
</evidence>
<feature type="compositionally biased region" description="Low complexity" evidence="1">
    <location>
        <begin position="342"/>
        <end position="430"/>
    </location>
</feature>
<comment type="caution">
    <text evidence="3">The sequence shown here is derived from an EMBL/GenBank/DDBJ whole genome shotgun (WGS) entry which is preliminary data.</text>
</comment>
<feature type="compositionally biased region" description="Low complexity" evidence="1">
    <location>
        <begin position="288"/>
        <end position="310"/>
    </location>
</feature>
<dbReference type="EMBL" id="JACBYW010000003">
    <property type="protein sequence ID" value="NYH78487.1"/>
    <property type="molecule type" value="Genomic_DNA"/>
</dbReference>
<keyword evidence="2" id="KW-0812">Transmembrane</keyword>
<feature type="compositionally biased region" description="Acidic residues" evidence="1">
    <location>
        <begin position="132"/>
        <end position="152"/>
    </location>
</feature>
<dbReference type="RefSeq" id="WP_179535007.1">
    <property type="nucleotide sequence ID" value="NZ_JACBYW010000003.1"/>
</dbReference>
<dbReference type="Proteomes" id="UP000548304">
    <property type="component" value="Unassembled WGS sequence"/>
</dbReference>
<organism evidence="3 4">
    <name type="scientific">Actinopolyspora biskrensis</name>
    <dbReference type="NCBI Taxonomy" id="1470178"/>
    <lineage>
        <taxon>Bacteria</taxon>
        <taxon>Bacillati</taxon>
        <taxon>Actinomycetota</taxon>
        <taxon>Actinomycetes</taxon>
        <taxon>Actinopolysporales</taxon>
        <taxon>Actinopolysporaceae</taxon>
        <taxon>Actinopolyspora</taxon>
    </lineage>
</organism>
<feature type="compositionally biased region" description="Basic and acidic residues" evidence="1">
    <location>
        <begin position="1"/>
        <end position="28"/>
    </location>
</feature>
<sequence>MAEDRGSGGDDNGRDSVEPGQQDDRLNVEEGGTSSTAPVGGDSESEERFSRPGADSEDFGAGGTDGTETTSSVGAESTPPEDTAGRGTAEEPVPGDSEGAEVLEFRPREGAGDRVGAGGTVGAPGEHGADLADADLGEDLDLTEDLDEDEEPLDLAQLRADDELLNTLGGAESGSESLSDESGVDVEALLLAWRRDVDSAPVGELVDTDSAVAAVEEGRPKRRARKRRHLVPVATAAAVLMITFTGVGLAARDAGPGDALWGVTQVLYSDRAASAAAASRAETQLEHASQAWQQGQEQAAETALQQAEQQFSTIDPGERRSELRAAHASLSAKFQQPPTPPESSSTESSSSDQQGPPPSGSSEESSESTTSPSSDQTSPPTSSSVPSSTSKQPPTSSSGEPSSTGSESPSSDGEGTSGSSSDGSLSSHFD</sequence>
<gene>
    <name evidence="3" type="ORF">FHR84_001812</name>
</gene>
<keyword evidence="4" id="KW-1185">Reference proteome</keyword>
<keyword evidence="2" id="KW-0472">Membrane</keyword>
<feature type="compositionally biased region" description="Polar residues" evidence="1">
    <location>
        <begin position="66"/>
        <end position="75"/>
    </location>
</feature>
<feature type="region of interest" description="Disordered" evidence="1">
    <location>
        <begin position="1"/>
        <end position="152"/>
    </location>
</feature>
<feature type="compositionally biased region" description="Basic and acidic residues" evidence="1">
    <location>
        <begin position="316"/>
        <end position="325"/>
    </location>
</feature>
<evidence type="ECO:0000256" key="1">
    <source>
        <dbReference type="SAM" id="MobiDB-lite"/>
    </source>
</evidence>
<feature type="compositionally biased region" description="Gly residues" evidence="1">
    <location>
        <begin position="113"/>
        <end position="122"/>
    </location>
</feature>
<evidence type="ECO:0000313" key="4">
    <source>
        <dbReference type="Proteomes" id="UP000548304"/>
    </source>
</evidence>